<reference evidence="3" key="1">
    <citation type="journal article" date="2014" name="Science">
        <title>Ancient hybridizations among the ancestral genomes of bread wheat.</title>
        <authorList>
            <consortium name="International Wheat Genome Sequencing Consortium,"/>
            <person name="Marcussen T."/>
            <person name="Sandve S.R."/>
            <person name="Heier L."/>
            <person name="Spannagl M."/>
            <person name="Pfeifer M."/>
            <person name="Jakobsen K.S."/>
            <person name="Wulff B.B."/>
            <person name="Steuernagel B."/>
            <person name="Mayer K.F."/>
            <person name="Olsen O.A."/>
        </authorList>
    </citation>
    <scope>NUCLEOTIDE SEQUENCE [LARGE SCALE GENOMIC DNA]</scope>
    <source>
        <strain evidence="3">cv. AL8/78</strain>
    </source>
</reference>
<dbReference type="Gramene" id="AET2Gv20911600.1">
    <property type="protein sequence ID" value="AET2Gv20911600.1"/>
    <property type="gene ID" value="AET2Gv20911600"/>
</dbReference>
<sequence length="95" mass="10589">PFARRSSILLGSIPSTNRDTPRRTTAPSRAQQSSTSGSRRPHSAALHGDRNKKKAKGSSPNNFHRTNFRYIQTSETGNYNSNDIKQVVRNSLSFD</sequence>
<evidence type="ECO:0000313" key="2">
    <source>
        <dbReference type="EnsemblPlants" id="AET2Gv20911600.1"/>
    </source>
</evidence>
<evidence type="ECO:0000256" key="1">
    <source>
        <dbReference type="SAM" id="MobiDB-lite"/>
    </source>
</evidence>
<proteinExistence type="predicted"/>
<name>A0A453CP32_AEGTS</name>
<accession>A0A453CP32</accession>
<reference evidence="3" key="2">
    <citation type="journal article" date="2017" name="Nat. Plants">
        <title>The Aegilops tauschii genome reveals multiple impacts of transposons.</title>
        <authorList>
            <person name="Zhao G."/>
            <person name="Zou C."/>
            <person name="Li K."/>
            <person name="Wang K."/>
            <person name="Li T."/>
            <person name="Gao L."/>
            <person name="Zhang X."/>
            <person name="Wang H."/>
            <person name="Yang Z."/>
            <person name="Liu X."/>
            <person name="Jiang W."/>
            <person name="Mao L."/>
            <person name="Kong X."/>
            <person name="Jiao Y."/>
            <person name="Jia J."/>
        </authorList>
    </citation>
    <scope>NUCLEOTIDE SEQUENCE [LARGE SCALE GENOMIC DNA]</scope>
    <source>
        <strain evidence="3">cv. AL8/78</strain>
    </source>
</reference>
<evidence type="ECO:0000313" key="3">
    <source>
        <dbReference type="Proteomes" id="UP000015105"/>
    </source>
</evidence>
<feature type="region of interest" description="Disordered" evidence="1">
    <location>
        <begin position="1"/>
        <end position="66"/>
    </location>
</feature>
<dbReference type="Proteomes" id="UP000015105">
    <property type="component" value="Chromosome 2D"/>
</dbReference>
<keyword evidence="3" id="KW-1185">Reference proteome</keyword>
<feature type="compositionally biased region" description="Polar residues" evidence="1">
    <location>
        <begin position="13"/>
        <end position="38"/>
    </location>
</feature>
<dbReference type="AlphaFoldDB" id="A0A453CP32"/>
<reference evidence="2" key="5">
    <citation type="journal article" date="2021" name="G3 (Bethesda)">
        <title>Aegilops tauschii genome assembly Aet v5.0 features greater sequence contiguity and improved annotation.</title>
        <authorList>
            <person name="Wang L."/>
            <person name="Zhu T."/>
            <person name="Rodriguez J.C."/>
            <person name="Deal K.R."/>
            <person name="Dubcovsky J."/>
            <person name="McGuire P.E."/>
            <person name="Lux T."/>
            <person name="Spannagl M."/>
            <person name="Mayer K.F.X."/>
            <person name="Baldrich P."/>
            <person name="Meyers B.C."/>
            <person name="Huo N."/>
            <person name="Gu Y.Q."/>
            <person name="Zhou H."/>
            <person name="Devos K.M."/>
            <person name="Bennetzen J.L."/>
            <person name="Unver T."/>
            <person name="Budak H."/>
            <person name="Gulick P.J."/>
            <person name="Galiba G."/>
            <person name="Kalapos B."/>
            <person name="Nelson D.R."/>
            <person name="Li P."/>
            <person name="You F.M."/>
            <person name="Luo M.C."/>
            <person name="Dvorak J."/>
        </authorList>
    </citation>
    <scope>NUCLEOTIDE SEQUENCE [LARGE SCALE GENOMIC DNA]</scope>
    <source>
        <strain evidence="2">cv. AL8/78</strain>
    </source>
</reference>
<reference evidence="2" key="4">
    <citation type="submission" date="2019-03" db="UniProtKB">
        <authorList>
            <consortium name="EnsemblPlants"/>
        </authorList>
    </citation>
    <scope>IDENTIFICATION</scope>
</reference>
<protein>
    <submittedName>
        <fullName evidence="2">Uncharacterized protein</fullName>
    </submittedName>
</protein>
<reference evidence="2" key="3">
    <citation type="journal article" date="2017" name="Nature">
        <title>Genome sequence of the progenitor of the wheat D genome Aegilops tauschii.</title>
        <authorList>
            <person name="Luo M.C."/>
            <person name="Gu Y.Q."/>
            <person name="Puiu D."/>
            <person name="Wang H."/>
            <person name="Twardziok S.O."/>
            <person name="Deal K.R."/>
            <person name="Huo N."/>
            <person name="Zhu T."/>
            <person name="Wang L."/>
            <person name="Wang Y."/>
            <person name="McGuire P.E."/>
            <person name="Liu S."/>
            <person name="Long H."/>
            <person name="Ramasamy R.K."/>
            <person name="Rodriguez J.C."/>
            <person name="Van S.L."/>
            <person name="Yuan L."/>
            <person name="Wang Z."/>
            <person name="Xia Z."/>
            <person name="Xiao L."/>
            <person name="Anderson O.D."/>
            <person name="Ouyang S."/>
            <person name="Liang Y."/>
            <person name="Zimin A.V."/>
            <person name="Pertea G."/>
            <person name="Qi P."/>
            <person name="Bennetzen J.L."/>
            <person name="Dai X."/>
            <person name="Dawson M.W."/>
            <person name="Muller H.G."/>
            <person name="Kugler K."/>
            <person name="Rivarola-Duarte L."/>
            <person name="Spannagl M."/>
            <person name="Mayer K.F.X."/>
            <person name="Lu F.H."/>
            <person name="Bevan M.W."/>
            <person name="Leroy P."/>
            <person name="Li P."/>
            <person name="You F.M."/>
            <person name="Sun Q."/>
            <person name="Liu Z."/>
            <person name="Lyons E."/>
            <person name="Wicker T."/>
            <person name="Salzberg S.L."/>
            <person name="Devos K.M."/>
            <person name="Dvorak J."/>
        </authorList>
    </citation>
    <scope>NUCLEOTIDE SEQUENCE [LARGE SCALE GENOMIC DNA]</scope>
    <source>
        <strain evidence="2">cv. AL8/78</strain>
    </source>
</reference>
<organism evidence="2 3">
    <name type="scientific">Aegilops tauschii subsp. strangulata</name>
    <name type="common">Goatgrass</name>
    <dbReference type="NCBI Taxonomy" id="200361"/>
    <lineage>
        <taxon>Eukaryota</taxon>
        <taxon>Viridiplantae</taxon>
        <taxon>Streptophyta</taxon>
        <taxon>Embryophyta</taxon>
        <taxon>Tracheophyta</taxon>
        <taxon>Spermatophyta</taxon>
        <taxon>Magnoliopsida</taxon>
        <taxon>Liliopsida</taxon>
        <taxon>Poales</taxon>
        <taxon>Poaceae</taxon>
        <taxon>BOP clade</taxon>
        <taxon>Pooideae</taxon>
        <taxon>Triticodae</taxon>
        <taxon>Triticeae</taxon>
        <taxon>Triticinae</taxon>
        <taxon>Aegilops</taxon>
    </lineage>
</organism>
<dbReference type="EnsemblPlants" id="AET2Gv20911600.1">
    <property type="protein sequence ID" value="AET2Gv20911600.1"/>
    <property type="gene ID" value="AET2Gv20911600"/>
</dbReference>